<evidence type="ECO:0000313" key="17">
    <source>
        <dbReference type="Proteomes" id="UP000595140"/>
    </source>
</evidence>
<evidence type="ECO:0000256" key="7">
    <source>
        <dbReference type="ARBA" id="ARBA00022723"/>
    </source>
</evidence>
<dbReference type="InterPro" id="IPR036397">
    <property type="entry name" value="RNaseH_sf"/>
</dbReference>
<keyword evidence="17" id="KW-1185">Reference proteome</keyword>
<evidence type="ECO:0000256" key="12">
    <source>
        <dbReference type="PROSITE-ProRule" id="PRU00175"/>
    </source>
</evidence>
<dbReference type="Gene3D" id="3.30.420.10">
    <property type="entry name" value="Ribonuclease H-like superfamily/Ribonuclease H"/>
    <property type="match status" value="1"/>
</dbReference>
<dbReference type="Pfam" id="PF01485">
    <property type="entry name" value="IBR"/>
    <property type="match status" value="2"/>
</dbReference>
<keyword evidence="7" id="KW-0479">Metal-binding</keyword>
<accession>A0A484NES9</accession>
<dbReference type="GO" id="GO:0008270">
    <property type="term" value="F:zinc ion binding"/>
    <property type="evidence" value="ECO:0007669"/>
    <property type="project" value="UniProtKB-KW"/>
</dbReference>
<dbReference type="GO" id="GO:0003676">
    <property type="term" value="F:nucleic acid binding"/>
    <property type="evidence" value="ECO:0007669"/>
    <property type="project" value="InterPro"/>
</dbReference>
<feature type="compositionally biased region" description="Basic and acidic residues" evidence="13">
    <location>
        <begin position="1"/>
        <end position="20"/>
    </location>
</feature>
<evidence type="ECO:0000256" key="8">
    <source>
        <dbReference type="ARBA" id="ARBA00022737"/>
    </source>
</evidence>
<dbReference type="OrthoDB" id="10009520at2759"/>
<dbReference type="GO" id="GO:0004523">
    <property type="term" value="F:RNA-DNA hybrid ribonuclease activity"/>
    <property type="evidence" value="ECO:0007669"/>
    <property type="project" value="InterPro"/>
</dbReference>
<dbReference type="SMART" id="SM00184">
    <property type="entry name" value="RING"/>
    <property type="match status" value="1"/>
</dbReference>
<comment type="cofactor">
    <cofactor evidence="2">
        <name>Zn(2+)</name>
        <dbReference type="ChEBI" id="CHEBI:29105"/>
    </cofactor>
</comment>
<protein>
    <recommendedName>
        <fullName evidence="5">RBR-type E3 ubiquitin transferase</fullName>
        <ecNumber evidence="5">2.3.2.31</ecNumber>
    </recommendedName>
</protein>
<evidence type="ECO:0000259" key="14">
    <source>
        <dbReference type="PROSITE" id="PS50089"/>
    </source>
</evidence>
<dbReference type="FunFam" id="3.30.420.10:FF:000076">
    <property type="entry name" value="RBR-type E3 ubiquitin transferase"/>
    <property type="match status" value="1"/>
</dbReference>
<dbReference type="InterPro" id="IPR044066">
    <property type="entry name" value="TRIAD_supradom"/>
</dbReference>
<name>A0A484NES9_9ASTE</name>
<dbReference type="SUPFAM" id="SSF57850">
    <property type="entry name" value="RING/U-box"/>
    <property type="match status" value="2"/>
</dbReference>
<dbReference type="InterPro" id="IPR018957">
    <property type="entry name" value="Znf_C3HC4_RING-type"/>
</dbReference>
<evidence type="ECO:0000256" key="9">
    <source>
        <dbReference type="ARBA" id="ARBA00022771"/>
    </source>
</evidence>
<dbReference type="GO" id="GO:0061630">
    <property type="term" value="F:ubiquitin protein ligase activity"/>
    <property type="evidence" value="ECO:0007669"/>
    <property type="project" value="UniProtKB-EC"/>
</dbReference>
<dbReference type="InterPro" id="IPR002867">
    <property type="entry name" value="IBR_dom"/>
</dbReference>
<evidence type="ECO:0000256" key="1">
    <source>
        <dbReference type="ARBA" id="ARBA00001798"/>
    </source>
</evidence>
<dbReference type="InterPro" id="IPR031127">
    <property type="entry name" value="E3_UB_ligase_RBR"/>
</dbReference>
<feature type="compositionally biased region" description="Acidic residues" evidence="13">
    <location>
        <begin position="64"/>
        <end position="92"/>
    </location>
</feature>
<dbReference type="Pfam" id="PF00097">
    <property type="entry name" value="zf-C3HC4"/>
    <property type="match status" value="1"/>
</dbReference>
<evidence type="ECO:0000256" key="13">
    <source>
        <dbReference type="SAM" id="MobiDB-lite"/>
    </source>
</evidence>
<evidence type="ECO:0000256" key="5">
    <source>
        <dbReference type="ARBA" id="ARBA00012251"/>
    </source>
</evidence>
<keyword evidence="11" id="KW-0862">Zinc</keyword>
<evidence type="ECO:0000313" key="16">
    <source>
        <dbReference type="EMBL" id="VFQ98374.1"/>
    </source>
</evidence>
<keyword evidence="8" id="KW-0677">Repeat</keyword>
<evidence type="ECO:0000256" key="6">
    <source>
        <dbReference type="ARBA" id="ARBA00022679"/>
    </source>
</evidence>
<dbReference type="Gene3D" id="1.20.120.1750">
    <property type="match status" value="1"/>
</dbReference>
<organism evidence="16 17">
    <name type="scientific">Cuscuta campestris</name>
    <dbReference type="NCBI Taxonomy" id="132261"/>
    <lineage>
        <taxon>Eukaryota</taxon>
        <taxon>Viridiplantae</taxon>
        <taxon>Streptophyta</taxon>
        <taxon>Embryophyta</taxon>
        <taxon>Tracheophyta</taxon>
        <taxon>Spermatophyta</taxon>
        <taxon>Magnoliopsida</taxon>
        <taxon>eudicotyledons</taxon>
        <taxon>Gunneridae</taxon>
        <taxon>Pentapetalae</taxon>
        <taxon>asterids</taxon>
        <taxon>lamiids</taxon>
        <taxon>Solanales</taxon>
        <taxon>Convolvulaceae</taxon>
        <taxon>Cuscuteae</taxon>
        <taxon>Cuscuta</taxon>
        <taxon>Cuscuta subgen. Grammica</taxon>
        <taxon>Cuscuta sect. Cleistogrammica</taxon>
    </lineage>
</organism>
<sequence>MDGKRDRGDGLSLISDKEDRLEDDEEEFRSCYGDDEDKVEEECEVSEKDLHELFEEELKKSPEGSEELVVEEEHDEEEDESETSEVDLDDQSGIELPEGPGREDKELRIENPEICLDEHSVKLYFKGISVSGPGDSRSSGIGVVMERNISTTPMEVQKKLGFFVDQLTADYLALMDGLAHAAQNKIRRVCAVTDSEILYNQIMHEKAIENPLLIALRMRILDYVNDLEVFVLNVARSSSDLARALELARVAIGVVSQCLKGDESTERCPICCEDKLKSMIMTLKCSHKFCSHCLKAYVEGKVKSAEIPIRCPHLSCTRYISSVQCKYFLPVASYESLERILAEAYAFYKDRYICPYSSCLGYVDSHEYFSRRTCSLHDPDKKRMQCPSCQRYICVDCIAPWHPSVTCERSQHLPLDERDAASQRRTCCLHCRSMIVPAHGCYHVTCEGCGYEFCYSCGAEYSDGEQTCTCRFRDENYYPRELPPHLQRLDDQHLGWDSFQPVPMIMDAYSDEERSQLELIQRFLAGSFSLTAATTTTADHHQSHPPPPPSQAYVDPMKDLHQLPWLERFVSLINDNSYYEDTLQ</sequence>
<dbReference type="PANTHER" id="PTHR11685">
    <property type="entry name" value="RBR FAMILY RING FINGER AND IBR DOMAIN-CONTAINING"/>
    <property type="match status" value="1"/>
</dbReference>
<dbReference type="InterPro" id="IPR017907">
    <property type="entry name" value="Znf_RING_CS"/>
</dbReference>
<evidence type="ECO:0000256" key="11">
    <source>
        <dbReference type="ARBA" id="ARBA00022833"/>
    </source>
</evidence>
<dbReference type="UniPathway" id="UPA00143"/>
<proteinExistence type="inferred from homology"/>
<feature type="region of interest" description="Disordered" evidence="13">
    <location>
        <begin position="1"/>
        <end position="107"/>
    </location>
</feature>
<comment type="function">
    <text evidence="3">Might act as an E3 ubiquitin-protein ligase, or as part of E3 complex, which accepts ubiquitin from specific E2 ubiquitin-conjugating enzymes and then transfers it to substrates.</text>
</comment>
<keyword evidence="9 12" id="KW-0863">Zinc-finger</keyword>
<dbReference type="EC" id="2.3.2.31" evidence="5"/>
<feature type="domain" description="RING-type" evidence="14">
    <location>
        <begin position="268"/>
        <end position="312"/>
    </location>
</feature>
<dbReference type="PROSITE" id="PS50089">
    <property type="entry name" value="ZF_RING_2"/>
    <property type="match status" value="1"/>
</dbReference>
<dbReference type="Gene3D" id="3.30.40.10">
    <property type="entry name" value="Zinc/RING finger domain, C3HC4 (zinc finger)"/>
    <property type="match status" value="1"/>
</dbReference>
<comment type="catalytic activity">
    <reaction evidence="1">
        <text>[E2 ubiquitin-conjugating enzyme]-S-ubiquitinyl-L-cysteine + [acceptor protein]-L-lysine = [E2 ubiquitin-conjugating enzyme]-L-cysteine + [acceptor protein]-N(6)-ubiquitinyl-L-lysine.</text>
        <dbReference type="EC" id="2.3.2.31"/>
    </reaction>
</comment>
<dbReference type="InterPro" id="IPR012337">
    <property type="entry name" value="RNaseH-like_sf"/>
</dbReference>
<dbReference type="EMBL" id="OOIL02006581">
    <property type="protein sequence ID" value="VFQ98374.1"/>
    <property type="molecule type" value="Genomic_DNA"/>
</dbReference>
<evidence type="ECO:0000256" key="2">
    <source>
        <dbReference type="ARBA" id="ARBA00001947"/>
    </source>
</evidence>
<dbReference type="InterPro" id="IPR002156">
    <property type="entry name" value="RNaseH_domain"/>
</dbReference>
<keyword evidence="10" id="KW-0833">Ubl conjugation pathway</keyword>
<evidence type="ECO:0000256" key="3">
    <source>
        <dbReference type="ARBA" id="ARBA00003976"/>
    </source>
</evidence>
<evidence type="ECO:0000259" key="15">
    <source>
        <dbReference type="PROSITE" id="PS51873"/>
    </source>
</evidence>
<reference evidence="16 17" key="1">
    <citation type="submission" date="2018-04" db="EMBL/GenBank/DDBJ databases">
        <authorList>
            <person name="Vogel A."/>
        </authorList>
    </citation>
    <scope>NUCLEOTIDE SEQUENCE [LARGE SCALE GENOMIC DNA]</scope>
</reference>
<dbReference type="SUPFAM" id="SSF53098">
    <property type="entry name" value="Ribonuclease H-like"/>
    <property type="match status" value="1"/>
</dbReference>
<dbReference type="Proteomes" id="UP000595140">
    <property type="component" value="Unassembled WGS sequence"/>
</dbReference>
<dbReference type="Pfam" id="PF13456">
    <property type="entry name" value="RVT_3"/>
    <property type="match status" value="1"/>
</dbReference>
<dbReference type="AlphaFoldDB" id="A0A484NES9"/>
<feature type="compositionally biased region" description="Basic and acidic residues" evidence="13">
    <location>
        <begin position="45"/>
        <end position="63"/>
    </location>
</feature>
<dbReference type="SMART" id="SM00647">
    <property type="entry name" value="IBR"/>
    <property type="match status" value="2"/>
</dbReference>
<dbReference type="InterPro" id="IPR001841">
    <property type="entry name" value="Znf_RING"/>
</dbReference>
<feature type="compositionally biased region" description="Acidic residues" evidence="13">
    <location>
        <begin position="21"/>
        <end position="44"/>
    </location>
</feature>
<comment type="similarity">
    <text evidence="4">Belongs to the RBR family. Ariadne subfamily.</text>
</comment>
<gene>
    <name evidence="16" type="ORF">CCAM_LOCUS40150</name>
</gene>
<dbReference type="GO" id="GO:0016567">
    <property type="term" value="P:protein ubiquitination"/>
    <property type="evidence" value="ECO:0007669"/>
    <property type="project" value="UniProtKB-UniPathway"/>
</dbReference>
<dbReference type="CDD" id="cd22584">
    <property type="entry name" value="Rcat_RBR_unk"/>
    <property type="match status" value="1"/>
</dbReference>
<dbReference type="PROSITE" id="PS00518">
    <property type="entry name" value="ZF_RING_1"/>
    <property type="match status" value="1"/>
</dbReference>
<evidence type="ECO:0000256" key="10">
    <source>
        <dbReference type="ARBA" id="ARBA00022786"/>
    </source>
</evidence>
<keyword evidence="6" id="KW-0808">Transferase</keyword>
<dbReference type="InterPro" id="IPR013083">
    <property type="entry name" value="Znf_RING/FYVE/PHD"/>
</dbReference>
<dbReference type="PROSITE" id="PS51873">
    <property type="entry name" value="TRIAD"/>
    <property type="match status" value="1"/>
</dbReference>
<evidence type="ECO:0000256" key="4">
    <source>
        <dbReference type="ARBA" id="ARBA00005884"/>
    </source>
</evidence>
<feature type="domain" description="RING-type" evidence="15">
    <location>
        <begin position="264"/>
        <end position="474"/>
    </location>
</feature>